<dbReference type="Proteomes" id="UP000295578">
    <property type="component" value="Unassembled WGS sequence"/>
</dbReference>
<evidence type="ECO:0000313" key="2">
    <source>
        <dbReference type="Proteomes" id="UP000295578"/>
    </source>
</evidence>
<keyword evidence="2" id="KW-1185">Reference proteome</keyword>
<evidence type="ECO:0000313" key="1">
    <source>
        <dbReference type="EMBL" id="TDD89285.1"/>
    </source>
</evidence>
<dbReference type="AlphaFoldDB" id="A0A4R5BT88"/>
<protein>
    <submittedName>
        <fullName evidence="1">Uncharacterized protein</fullName>
    </submittedName>
</protein>
<gene>
    <name evidence="1" type="ORF">E1293_04935</name>
</gene>
<reference evidence="1 2" key="1">
    <citation type="submission" date="2019-03" db="EMBL/GenBank/DDBJ databases">
        <title>Draft genome sequences of novel Actinobacteria.</title>
        <authorList>
            <person name="Sahin N."/>
            <person name="Ay H."/>
            <person name="Saygin H."/>
        </authorList>
    </citation>
    <scope>NUCLEOTIDE SEQUENCE [LARGE SCALE GENOMIC DNA]</scope>
    <source>
        <strain evidence="1 2">DSM 45941</strain>
    </source>
</reference>
<dbReference type="EMBL" id="SMKY01000013">
    <property type="protein sequence ID" value="TDD89285.1"/>
    <property type="molecule type" value="Genomic_DNA"/>
</dbReference>
<dbReference type="RefSeq" id="WP_132194257.1">
    <property type="nucleotide sequence ID" value="NZ_SMKY01000013.1"/>
</dbReference>
<sequence length="79" mass="8140">MSGTADDVDAVINDLLASPADQDMAELHSLERTLLPSGFPDNELLVGVDSTLQVGALEFMDADGNVVSRGLLGGSRAPA</sequence>
<dbReference type="OrthoDB" id="5185958at2"/>
<accession>A0A4R5BT88</accession>
<name>A0A4R5BT88_9ACTN</name>
<organism evidence="1 2">
    <name type="scientific">Actinomadura darangshiensis</name>
    <dbReference type="NCBI Taxonomy" id="705336"/>
    <lineage>
        <taxon>Bacteria</taxon>
        <taxon>Bacillati</taxon>
        <taxon>Actinomycetota</taxon>
        <taxon>Actinomycetes</taxon>
        <taxon>Streptosporangiales</taxon>
        <taxon>Thermomonosporaceae</taxon>
        <taxon>Actinomadura</taxon>
    </lineage>
</organism>
<comment type="caution">
    <text evidence="1">The sequence shown here is derived from an EMBL/GenBank/DDBJ whole genome shotgun (WGS) entry which is preliminary data.</text>
</comment>
<proteinExistence type="predicted"/>